<dbReference type="InterPro" id="IPR003749">
    <property type="entry name" value="ThiS/MoaD-like"/>
</dbReference>
<keyword evidence="2" id="KW-1185">Reference proteome</keyword>
<dbReference type="InterPro" id="IPR016155">
    <property type="entry name" value="Mopterin_synth/thiamin_S_b"/>
</dbReference>
<gene>
    <name evidence="1" type="primary">thiS</name>
    <name evidence="1" type="ORF">ELQ35_11175</name>
</gene>
<dbReference type="NCBIfam" id="TIGR01683">
    <property type="entry name" value="thiS"/>
    <property type="match status" value="1"/>
</dbReference>
<name>A0A433HK60_9BACI</name>
<dbReference type="Gene3D" id="3.10.20.30">
    <property type="match status" value="1"/>
</dbReference>
<dbReference type="Proteomes" id="UP000267430">
    <property type="component" value="Unassembled WGS sequence"/>
</dbReference>
<evidence type="ECO:0000313" key="2">
    <source>
        <dbReference type="Proteomes" id="UP000267430"/>
    </source>
</evidence>
<evidence type="ECO:0000313" key="1">
    <source>
        <dbReference type="EMBL" id="RUQ28804.1"/>
    </source>
</evidence>
<accession>A0A433HK60</accession>
<sequence>MTIQLNGKKVNLPGEISSIRELLAFYKLENQILVVELNKEIAYKEQYSTQLLSDGDMVEIVHFVGGG</sequence>
<dbReference type="PANTHER" id="PTHR34472:SF1">
    <property type="entry name" value="SULFUR CARRIER PROTEIN THIS"/>
    <property type="match status" value="1"/>
</dbReference>
<protein>
    <submittedName>
        <fullName evidence="1">Sulfur carrier protein ThiS</fullName>
    </submittedName>
</protein>
<dbReference type="SUPFAM" id="SSF54285">
    <property type="entry name" value="MoaD/ThiS"/>
    <property type="match status" value="1"/>
</dbReference>
<dbReference type="RefSeq" id="WP_126864912.1">
    <property type="nucleotide sequence ID" value="NZ_JAUSTX010000015.1"/>
</dbReference>
<dbReference type="Pfam" id="PF02597">
    <property type="entry name" value="ThiS"/>
    <property type="match status" value="1"/>
</dbReference>
<dbReference type="EMBL" id="RYZZ01000014">
    <property type="protein sequence ID" value="RUQ28804.1"/>
    <property type="molecule type" value="Genomic_DNA"/>
</dbReference>
<dbReference type="InterPro" id="IPR010035">
    <property type="entry name" value="Thi_S"/>
</dbReference>
<dbReference type="OrthoDB" id="9798559at2"/>
<dbReference type="InterPro" id="IPR012675">
    <property type="entry name" value="Beta-grasp_dom_sf"/>
</dbReference>
<reference evidence="1 2" key="1">
    <citation type="submission" date="2018-12" db="EMBL/GenBank/DDBJ databases">
        <title>Bacillus chawlae sp. nov., Bacillus glennii sp. nov., and Bacillus saganii sp. nov. Isolated from the Vehicle Assembly Building at Kennedy Space Center where the Viking Spacecraft were Assembled.</title>
        <authorList>
            <person name="Seuylemezian A."/>
            <person name="Vaishampayan P."/>
        </authorList>
    </citation>
    <scope>NUCLEOTIDE SEQUENCE [LARGE SCALE GENOMIC DNA]</scope>
    <source>
        <strain evidence="1 2">L5</strain>
    </source>
</reference>
<dbReference type="AlphaFoldDB" id="A0A433HK60"/>
<proteinExistence type="predicted"/>
<organism evidence="1 2">
    <name type="scientific">Peribacillus cavernae</name>
    <dbReference type="NCBI Taxonomy" id="1674310"/>
    <lineage>
        <taxon>Bacteria</taxon>
        <taxon>Bacillati</taxon>
        <taxon>Bacillota</taxon>
        <taxon>Bacilli</taxon>
        <taxon>Bacillales</taxon>
        <taxon>Bacillaceae</taxon>
        <taxon>Peribacillus</taxon>
    </lineage>
</organism>
<dbReference type="CDD" id="cd00565">
    <property type="entry name" value="Ubl_ThiS"/>
    <property type="match status" value="1"/>
</dbReference>
<comment type="caution">
    <text evidence="1">The sequence shown here is derived from an EMBL/GenBank/DDBJ whole genome shotgun (WGS) entry which is preliminary data.</text>
</comment>
<dbReference type="PANTHER" id="PTHR34472">
    <property type="entry name" value="SULFUR CARRIER PROTEIN THIS"/>
    <property type="match status" value="1"/>
</dbReference>